<proteinExistence type="predicted"/>
<dbReference type="AlphaFoldDB" id="W7Z1S8"/>
<dbReference type="OrthoDB" id="197688at2"/>
<dbReference type="InterPro" id="IPR031161">
    <property type="entry name" value="Peptidase_M60_dom"/>
</dbReference>
<dbReference type="Pfam" id="PF13402">
    <property type="entry name" value="Peptidase_M60"/>
    <property type="match status" value="1"/>
</dbReference>
<dbReference type="PROSITE" id="PS51723">
    <property type="entry name" value="PEPTIDASE_M60"/>
    <property type="match status" value="1"/>
</dbReference>
<dbReference type="Gene3D" id="1.10.390.30">
    <property type="entry name" value="Peptidase M60, enhancin-like domain 3"/>
    <property type="match status" value="1"/>
</dbReference>
<gene>
    <name evidence="2" type="ORF">JCM16418_2425</name>
</gene>
<keyword evidence="3" id="KW-1185">Reference proteome</keyword>
<dbReference type="STRING" id="1236976.JCM16418_2425"/>
<organism evidence="2 3">
    <name type="scientific">Paenibacillus pini JCM 16418</name>
    <dbReference type="NCBI Taxonomy" id="1236976"/>
    <lineage>
        <taxon>Bacteria</taxon>
        <taxon>Bacillati</taxon>
        <taxon>Bacillota</taxon>
        <taxon>Bacilli</taxon>
        <taxon>Bacillales</taxon>
        <taxon>Paenibacillaceae</taxon>
        <taxon>Paenibacillus</taxon>
    </lineage>
</organism>
<feature type="domain" description="Peptidase M60" evidence="1">
    <location>
        <begin position="1"/>
        <end position="113"/>
    </location>
</feature>
<dbReference type="RefSeq" id="WP_036648693.1">
    <property type="nucleotide sequence ID" value="NZ_BAVZ01000006.1"/>
</dbReference>
<dbReference type="eggNOG" id="COG4733">
    <property type="taxonomic scope" value="Bacteria"/>
</dbReference>
<dbReference type="EMBL" id="BAVZ01000006">
    <property type="protein sequence ID" value="GAF08354.1"/>
    <property type="molecule type" value="Genomic_DNA"/>
</dbReference>
<protein>
    <recommendedName>
        <fullName evidence="1">Peptidase M60 domain-containing protein</fullName>
    </recommendedName>
</protein>
<accession>W7Z1S8</accession>
<evidence type="ECO:0000259" key="1">
    <source>
        <dbReference type="PROSITE" id="PS51723"/>
    </source>
</evidence>
<comment type="caution">
    <text evidence="2">The sequence shown here is derived from an EMBL/GenBank/DDBJ whole genome shotgun (WGS) entry which is preliminary data.</text>
</comment>
<name>W7Z1S8_9BACL</name>
<evidence type="ECO:0000313" key="3">
    <source>
        <dbReference type="Proteomes" id="UP000019364"/>
    </source>
</evidence>
<evidence type="ECO:0000313" key="2">
    <source>
        <dbReference type="EMBL" id="GAF08354.1"/>
    </source>
</evidence>
<reference evidence="2 3" key="1">
    <citation type="journal article" date="2014" name="Genome Announc.">
        <title>Draft Genome Sequence of Paenibacillus pini JCM 16418T, Isolated from the Rhizosphere of Pine Tree.</title>
        <authorList>
            <person name="Yuki M."/>
            <person name="Oshima K."/>
            <person name="Suda W."/>
            <person name="Oshida Y."/>
            <person name="Kitamura K."/>
            <person name="Iida Y."/>
            <person name="Hattori M."/>
            <person name="Ohkuma M."/>
        </authorList>
    </citation>
    <scope>NUCLEOTIDE SEQUENCE [LARGE SCALE GENOMIC DNA]</scope>
    <source>
        <strain evidence="2 3">JCM 16418</strain>
    </source>
</reference>
<dbReference type="InterPro" id="IPR042279">
    <property type="entry name" value="Pep_M60_3"/>
</dbReference>
<sequence length="208" mass="23440">MQPFGAMYAAGDHTGIQDGTVGLMFDDFSKAYPGWGLNHEIGHRLAVGEREYGEVTNNMVSMLMSVASQSIDDRIPYESDIYKYVIEENKVVMDQQGLFARLGAFWQLELAHPGYWTELNTLYRDRKVSLANGDNSKQQYLIDFSSEVLGMDLSSFFARHGFTVNPETKVKVSKYPASKPLWYLNNSLINYKGNGIEDKNTPVKVSVS</sequence>
<dbReference type="Gene3D" id="3.40.390.80">
    <property type="entry name" value="Peptidase M60, enhancin-like domain 2"/>
    <property type="match status" value="1"/>
</dbReference>
<dbReference type="Proteomes" id="UP000019364">
    <property type="component" value="Unassembled WGS sequence"/>
</dbReference>